<dbReference type="Proteomes" id="UP000005317">
    <property type="component" value="Unassembled WGS sequence"/>
</dbReference>
<evidence type="ECO:0000256" key="1">
    <source>
        <dbReference type="ARBA" id="ARBA00005495"/>
    </source>
</evidence>
<dbReference type="AlphaFoldDB" id="A0A656HFH9"/>
<evidence type="ECO:0000259" key="4">
    <source>
        <dbReference type="PROSITE" id="PS51891"/>
    </source>
</evidence>
<dbReference type="PROSITE" id="PS51891">
    <property type="entry name" value="CENP_V_GFA"/>
    <property type="match status" value="1"/>
</dbReference>
<dbReference type="SUPFAM" id="SSF51316">
    <property type="entry name" value="Mss4-like"/>
    <property type="match status" value="1"/>
</dbReference>
<dbReference type="Pfam" id="PF04828">
    <property type="entry name" value="GFA"/>
    <property type="match status" value="1"/>
</dbReference>
<proteinExistence type="inferred from homology"/>
<dbReference type="InterPro" id="IPR011057">
    <property type="entry name" value="Mss4-like_sf"/>
</dbReference>
<evidence type="ECO:0000313" key="6">
    <source>
        <dbReference type="Proteomes" id="UP000005317"/>
    </source>
</evidence>
<comment type="similarity">
    <text evidence="1">Belongs to the Gfa family.</text>
</comment>
<keyword evidence="2" id="KW-0479">Metal-binding</keyword>
<accession>A0A656HFH9</accession>
<protein>
    <submittedName>
        <fullName evidence="5">Glutathione-dependent formaldehyde-activating GFA</fullName>
    </submittedName>
</protein>
<dbReference type="Gene3D" id="2.170.150.70">
    <property type="match status" value="1"/>
</dbReference>
<keyword evidence="6" id="KW-1185">Reference proteome</keyword>
<organism evidence="5 6">
    <name type="scientific">Thiothrix nivea (strain ATCC 35100 / DSM 5205 / JP2)</name>
    <dbReference type="NCBI Taxonomy" id="870187"/>
    <lineage>
        <taxon>Bacteria</taxon>
        <taxon>Pseudomonadati</taxon>
        <taxon>Pseudomonadota</taxon>
        <taxon>Gammaproteobacteria</taxon>
        <taxon>Thiotrichales</taxon>
        <taxon>Thiotrichaceae</taxon>
        <taxon>Thiothrix</taxon>
    </lineage>
</organism>
<evidence type="ECO:0000313" key="5">
    <source>
        <dbReference type="EMBL" id="EIJ34754.1"/>
    </source>
</evidence>
<gene>
    <name evidence="5" type="ORF">Thini_2189</name>
</gene>
<evidence type="ECO:0000256" key="3">
    <source>
        <dbReference type="ARBA" id="ARBA00022833"/>
    </source>
</evidence>
<reference evidence="6" key="1">
    <citation type="journal article" date="2011" name="Stand. Genomic Sci.">
        <title>Genome sequence of the filamentous, gliding Thiothrix nivea neotype strain (JP2(T)).</title>
        <authorList>
            <person name="Lapidus A."/>
            <person name="Nolan M."/>
            <person name="Lucas S."/>
            <person name="Glavina Del Rio T."/>
            <person name="Tice H."/>
            <person name="Cheng J.F."/>
            <person name="Tapia R."/>
            <person name="Han C."/>
            <person name="Goodwin L."/>
            <person name="Pitluck S."/>
            <person name="Liolios K."/>
            <person name="Pagani I."/>
            <person name="Ivanova N."/>
            <person name="Huntemann M."/>
            <person name="Mavromatis K."/>
            <person name="Mikhailova N."/>
            <person name="Pati A."/>
            <person name="Chen A."/>
            <person name="Palaniappan K."/>
            <person name="Land M."/>
            <person name="Brambilla E.M."/>
            <person name="Rohde M."/>
            <person name="Abt B."/>
            <person name="Verbarg S."/>
            <person name="Goker M."/>
            <person name="Bristow J."/>
            <person name="Eisen J.A."/>
            <person name="Markowitz V."/>
            <person name="Hugenholtz P."/>
            <person name="Kyrpides N.C."/>
            <person name="Klenk H.P."/>
            <person name="Woyke T."/>
        </authorList>
    </citation>
    <scope>NUCLEOTIDE SEQUENCE [LARGE SCALE GENOMIC DNA]</scope>
    <source>
        <strain evidence="6">ATCC 35100 / DSM 5205 / JP2</strain>
    </source>
</reference>
<name>A0A656HFH9_THINJ</name>
<dbReference type="GO" id="GO:0046872">
    <property type="term" value="F:metal ion binding"/>
    <property type="evidence" value="ECO:0007669"/>
    <property type="project" value="UniProtKB-KW"/>
</dbReference>
<dbReference type="EMBL" id="JH651384">
    <property type="protein sequence ID" value="EIJ34754.1"/>
    <property type="molecule type" value="Genomic_DNA"/>
</dbReference>
<dbReference type="PANTHER" id="PTHR28620:SF1">
    <property type="entry name" value="CENP-V_GFA DOMAIN-CONTAINING PROTEIN"/>
    <property type="match status" value="1"/>
</dbReference>
<dbReference type="PANTHER" id="PTHR28620">
    <property type="entry name" value="CENTROMERE PROTEIN V"/>
    <property type="match status" value="1"/>
</dbReference>
<sequence length="146" mass="16482">MLCYPGIVAVTEKKPQTTLHGSCHCGQVRFTVNTVLDKVVQCNCSICSKKGVLHHRVPPEQFQLLQGEDALQLYQFDSKEAKHWFCKYCGIHPFSNPRAAPDMISINVRCLDDVELAAALPEVIYFDGKNWEQAVAKLNQQLHGQR</sequence>
<feature type="domain" description="CENP-V/GFA" evidence="4">
    <location>
        <begin position="19"/>
        <end position="132"/>
    </location>
</feature>
<dbReference type="InterPro" id="IPR052355">
    <property type="entry name" value="CENP-V-like"/>
</dbReference>
<dbReference type="GO" id="GO:0016846">
    <property type="term" value="F:carbon-sulfur lyase activity"/>
    <property type="evidence" value="ECO:0007669"/>
    <property type="project" value="InterPro"/>
</dbReference>
<dbReference type="InterPro" id="IPR006913">
    <property type="entry name" value="CENP-V/GFA"/>
</dbReference>
<evidence type="ECO:0000256" key="2">
    <source>
        <dbReference type="ARBA" id="ARBA00022723"/>
    </source>
</evidence>
<keyword evidence="3" id="KW-0862">Zinc</keyword>